<dbReference type="GO" id="GO:0046854">
    <property type="term" value="P:phosphatidylinositol phosphate biosynthetic process"/>
    <property type="evidence" value="ECO:0007669"/>
    <property type="project" value="InterPro"/>
</dbReference>
<accession>A0A9Q0S2E5</accession>
<dbReference type="CDD" id="cd01639">
    <property type="entry name" value="IMPase"/>
    <property type="match status" value="1"/>
</dbReference>
<comment type="catalytic activity">
    <reaction evidence="1 9">
        <text>a myo-inositol phosphate + H2O = myo-inositol + phosphate</text>
        <dbReference type="Rhea" id="RHEA:24056"/>
        <dbReference type="ChEBI" id="CHEBI:15377"/>
        <dbReference type="ChEBI" id="CHEBI:17268"/>
        <dbReference type="ChEBI" id="CHEBI:43474"/>
        <dbReference type="ChEBI" id="CHEBI:84139"/>
        <dbReference type="EC" id="3.1.3.25"/>
    </reaction>
</comment>
<dbReference type="GO" id="GO:0007165">
    <property type="term" value="P:signal transduction"/>
    <property type="evidence" value="ECO:0007669"/>
    <property type="project" value="TreeGrafter"/>
</dbReference>
<evidence type="ECO:0000256" key="8">
    <source>
        <dbReference type="PIRSR" id="PIRSR600760-2"/>
    </source>
</evidence>
<evidence type="ECO:0000256" key="3">
    <source>
        <dbReference type="ARBA" id="ARBA00005152"/>
    </source>
</evidence>
<dbReference type="PRINTS" id="PR00378">
    <property type="entry name" value="LIIMPHPHTASE"/>
</dbReference>
<dbReference type="InterPro" id="IPR020552">
    <property type="entry name" value="Inositol_monoPase_Li-sen"/>
</dbReference>
<evidence type="ECO:0000256" key="1">
    <source>
        <dbReference type="ARBA" id="ARBA00001033"/>
    </source>
</evidence>
<dbReference type="GO" id="GO:0008934">
    <property type="term" value="F:inositol monophosphate 1-phosphatase activity"/>
    <property type="evidence" value="ECO:0007669"/>
    <property type="project" value="InterPro"/>
</dbReference>
<dbReference type="GO" id="GO:0046872">
    <property type="term" value="F:metal ion binding"/>
    <property type="evidence" value="ECO:0007669"/>
    <property type="project" value="UniProtKB-KW"/>
</dbReference>
<dbReference type="GO" id="GO:0006020">
    <property type="term" value="P:inositol metabolic process"/>
    <property type="evidence" value="ECO:0007669"/>
    <property type="project" value="TreeGrafter"/>
</dbReference>
<feature type="binding site" evidence="8">
    <location>
        <position position="72"/>
    </location>
    <ligand>
        <name>Mg(2+)</name>
        <dbReference type="ChEBI" id="CHEBI:18420"/>
        <label>1</label>
        <note>catalytic</note>
    </ligand>
</feature>
<feature type="binding site" evidence="8">
    <location>
        <position position="92"/>
    </location>
    <ligand>
        <name>Mg(2+)</name>
        <dbReference type="ChEBI" id="CHEBI:18420"/>
        <label>1</label>
        <note>catalytic</note>
    </ligand>
</feature>
<comment type="caution">
    <text evidence="10">The sequence shown here is derived from an EMBL/GenBank/DDBJ whole genome shotgun (WGS) entry which is preliminary data.</text>
</comment>
<keyword evidence="7 8" id="KW-0460">Magnesium</keyword>
<comment type="cofactor">
    <cofactor evidence="2 8 9">
        <name>Mg(2+)</name>
        <dbReference type="ChEBI" id="CHEBI:18420"/>
    </cofactor>
</comment>
<dbReference type="Pfam" id="PF00459">
    <property type="entry name" value="Inositol_P"/>
    <property type="match status" value="1"/>
</dbReference>
<dbReference type="Gene3D" id="3.30.540.10">
    <property type="entry name" value="Fructose-1,6-Bisphosphatase, subunit A, domain 1"/>
    <property type="match status" value="1"/>
</dbReference>
<dbReference type="PANTHER" id="PTHR20854">
    <property type="entry name" value="INOSITOL MONOPHOSPHATASE"/>
    <property type="match status" value="1"/>
</dbReference>
<dbReference type="OrthoDB" id="10254945at2759"/>
<comment type="pathway">
    <text evidence="3 9">Polyol metabolism; myo-inositol biosynthesis; myo-inositol from D-glucose 6-phosphate: step 2/2.</text>
</comment>
<evidence type="ECO:0000256" key="4">
    <source>
        <dbReference type="ARBA" id="ARBA00009759"/>
    </source>
</evidence>
<dbReference type="InterPro" id="IPR020583">
    <property type="entry name" value="Inositol_monoP_metal-BS"/>
</dbReference>
<dbReference type="InterPro" id="IPR020550">
    <property type="entry name" value="Inositol_monophosphatase_CS"/>
</dbReference>
<dbReference type="SUPFAM" id="SSF56655">
    <property type="entry name" value="Carbohydrate phosphatase"/>
    <property type="match status" value="1"/>
</dbReference>
<dbReference type="PROSITE" id="PS00630">
    <property type="entry name" value="IMP_2"/>
    <property type="match status" value="1"/>
</dbReference>
<dbReference type="EMBL" id="WJQU01000002">
    <property type="protein sequence ID" value="KAJ6641488.1"/>
    <property type="molecule type" value="Genomic_DNA"/>
</dbReference>
<feature type="binding site" evidence="8">
    <location>
        <position position="221"/>
    </location>
    <ligand>
        <name>Mg(2+)</name>
        <dbReference type="ChEBI" id="CHEBI:18420"/>
        <label>1</label>
        <note>catalytic</note>
    </ligand>
</feature>
<name>A0A9Q0S2E5_9DIPT</name>
<dbReference type="FunFam" id="3.40.190.80:FF:000002">
    <property type="entry name" value="Inositol-1-monophosphatase"/>
    <property type="match status" value="1"/>
</dbReference>
<dbReference type="Proteomes" id="UP001151699">
    <property type="component" value="Chromosome B"/>
</dbReference>
<keyword evidence="5 8" id="KW-0479">Metal-binding</keyword>
<dbReference type="Gene3D" id="3.40.190.80">
    <property type="match status" value="1"/>
</dbReference>
<dbReference type="EC" id="3.1.3.25" evidence="9"/>
<dbReference type="AlphaFoldDB" id="A0A9Q0S2E5"/>
<evidence type="ECO:0000256" key="6">
    <source>
        <dbReference type="ARBA" id="ARBA00022801"/>
    </source>
</evidence>
<dbReference type="PRINTS" id="PR00377">
    <property type="entry name" value="IMPHPHTASES"/>
</dbReference>
<feature type="binding site" evidence="8">
    <location>
        <position position="95"/>
    </location>
    <ligand>
        <name>Mg(2+)</name>
        <dbReference type="ChEBI" id="CHEBI:18420"/>
        <label>1</label>
        <note>catalytic</note>
    </ligand>
</feature>
<dbReference type="InterPro" id="IPR000760">
    <property type="entry name" value="Inositol_monophosphatase-like"/>
</dbReference>
<dbReference type="InterPro" id="IPR033942">
    <property type="entry name" value="IMPase"/>
</dbReference>
<protein>
    <recommendedName>
        <fullName evidence="9">Inositol-1-monophosphatase</fullName>
        <ecNumber evidence="9">3.1.3.25</ecNumber>
    </recommendedName>
</protein>
<keyword evidence="11" id="KW-1185">Reference proteome</keyword>
<dbReference type="PROSITE" id="PS00629">
    <property type="entry name" value="IMP_1"/>
    <property type="match status" value="1"/>
</dbReference>
<organism evidence="10 11">
    <name type="scientific">Pseudolycoriella hygida</name>
    <dbReference type="NCBI Taxonomy" id="35572"/>
    <lineage>
        <taxon>Eukaryota</taxon>
        <taxon>Metazoa</taxon>
        <taxon>Ecdysozoa</taxon>
        <taxon>Arthropoda</taxon>
        <taxon>Hexapoda</taxon>
        <taxon>Insecta</taxon>
        <taxon>Pterygota</taxon>
        <taxon>Neoptera</taxon>
        <taxon>Endopterygota</taxon>
        <taxon>Diptera</taxon>
        <taxon>Nematocera</taxon>
        <taxon>Sciaroidea</taxon>
        <taxon>Sciaridae</taxon>
        <taxon>Pseudolycoriella</taxon>
    </lineage>
</organism>
<evidence type="ECO:0000313" key="10">
    <source>
        <dbReference type="EMBL" id="KAJ6641488.1"/>
    </source>
</evidence>
<evidence type="ECO:0000256" key="2">
    <source>
        <dbReference type="ARBA" id="ARBA00001946"/>
    </source>
</evidence>
<sequence length="275" mass="30161">MDSEFDVKRCYDVVIKLVDEAGNIIASRNDQQKTISEKSCDVDLLTETDQEVETLLISNLSKEFPTHRFIGEEETSEGKKVELTDLPTWIIDPVDGTMNFVHTFPHSCISVALLVNKDPQIGIIYNPILNQKFTAIKGEGAFLNGRRIKVSGQTDLGKALITTEFGTTRDTEKLDVTMDNLRKTIESAHGIRALGSAALNMAMVALGAADCNYEFGIHAWDIAAGDLIVREAGGVTSDPTGQPLDFMARRVLAASSPELANKVANLLTQYYPPRD</sequence>
<keyword evidence="6 9" id="KW-0378">Hydrolase</keyword>
<evidence type="ECO:0000256" key="9">
    <source>
        <dbReference type="RuleBase" id="RU364068"/>
    </source>
</evidence>
<dbReference type="PANTHER" id="PTHR20854:SF4">
    <property type="entry name" value="INOSITOL-1-MONOPHOSPHATASE-RELATED"/>
    <property type="match status" value="1"/>
</dbReference>
<evidence type="ECO:0000313" key="11">
    <source>
        <dbReference type="Proteomes" id="UP001151699"/>
    </source>
</evidence>
<gene>
    <name evidence="10" type="primary">Impa2</name>
    <name evidence="10" type="ORF">Bhyg_06427</name>
</gene>
<proteinExistence type="inferred from homology"/>
<reference evidence="10" key="1">
    <citation type="submission" date="2022-07" db="EMBL/GenBank/DDBJ databases">
        <authorList>
            <person name="Trinca V."/>
            <person name="Uliana J.V.C."/>
            <person name="Torres T.T."/>
            <person name="Ward R.J."/>
            <person name="Monesi N."/>
        </authorList>
    </citation>
    <scope>NUCLEOTIDE SEQUENCE</scope>
    <source>
        <strain evidence="10">HSMRA1968</strain>
        <tissue evidence="10">Whole embryos</tissue>
    </source>
</reference>
<comment type="similarity">
    <text evidence="4 9">Belongs to the inositol monophosphatase superfamily.</text>
</comment>
<dbReference type="FunFam" id="3.30.540.10:FF:000004">
    <property type="entry name" value="Inositol-1-monophosphatase"/>
    <property type="match status" value="1"/>
</dbReference>
<evidence type="ECO:0000256" key="7">
    <source>
        <dbReference type="ARBA" id="ARBA00022842"/>
    </source>
</evidence>
<evidence type="ECO:0000256" key="5">
    <source>
        <dbReference type="ARBA" id="ARBA00022723"/>
    </source>
</evidence>